<gene>
    <name evidence="3" type="ORF">DXT76_06370</name>
</gene>
<dbReference type="Proteomes" id="UP000257032">
    <property type="component" value="Unassembled WGS sequence"/>
</dbReference>
<comment type="caution">
    <text evidence="3">The sequence shown here is derived from an EMBL/GenBank/DDBJ whole genome shotgun (WGS) entry which is preliminary data.</text>
</comment>
<evidence type="ECO:0000313" key="3">
    <source>
        <dbReference type="EMBL" id="RDY71627.1"/>
    </source>
</evidence>
<evidence type="ECO:0000256" key="1">
    <source>
        <dbReference type="SAM" id="Phobius"/>
    </source>
</evidence>
<sequence length="289" mass="32488">MLKTLFSIITICIIAVFGLWIYESMTTKETSGNPYSEAIPSQMGEPDSSKYMFTERFPYTEEEILEKTGYGSKTGEGFNSSNMIAPIADFQINQPGKEQGTYIEGIPEGHTVKVELIERTKELEKMAKVKEVTYKEGEKGLVATLPEKRDQLYSLSAEMMNGNGEVIDTYVGIVYVPPEPEVNAEVSIDKTSYSPTDTMDFRITNFGPSRLSYGARFIIQSYENEAWKTVEGPEAVVAMEYILLPKESTIHTVKLESYDFKKGKHRIIKRLGVSDTQVEEGLAAEFNIQ</sequence>
<keyword evidence="1" id="KW-0472">Membrane</keyword>
<dbReference type="AlphaFoldDB" id="A0A3D8VQT6"/>
<proteinExistence type="predicted"/>
<evidence type="ECO:0000313" key="4">
    <source>
        <dbReference type="Proteomes" id="UP000257032"/>
    </source>
</evidence>
<evidence type="ECO:0000259" key="2">
    <source>
        <dbReference type="Pfam" id="PF20251"/>
    </source>
</evidence>
<dbReference type="InterPro" id="IPR046878">
    <property type="entry name" value="Big_14"/>
</dbReference>
<dbReference type="RefSeq" id="WP_115893700.1">
    <property type="nucleotide sequence ID" value="NZ_QTLC01000028.1"/>
</dbReference>
<feature type="transmembrane region" description="Helical" evidence="1">
    <location>
        <begin position="6"/>
        <end position="22"/>
    </location>
</feature>
<dbReference type="Pfam" id="PF20251">
    <property type="entry name" value="Big_14"/>
    <property type="match status" value="1"/>
</dbReference>
<dbReference type="EMBL" id="QTLC01000028">
    <property type="protein sequence ID" value="RDY71627.1"/>
    <property type="molecule type" value="Genomic_DNA"/>
</dbReference>
<reference evidence="3 4" key="1">
    <citation type="submission" date="2018-08" db="EMBL/GenBank/DDBJ databases">
        <title>Genome sequence of strict halophilic Halobacillus trueperi SS1 isolated from Lunsu, a salty water body of North West Himalayas.</title>
        <authorList>
            <person name="Gupta S."/>
            <person name="Sharma P."/>
            <person name="Dev K."/>
            <person name="Baumler D."/>
            <person name="Sourirajan A."/>
        </authorList>
    </citation>
    <scope>NUCLEOTIDE SEQUENCE [LARGE SCALE GENOMIC DNA]</scope>
    <source>
        <strain evidence="3 4">SS1</strain>
    </source>
</reference>
<name>A0A3D8VQT6_9BACI</name>
<accession>A0A3D8VQT6</accession>
<feature type="domain" description="Bacterial Ig-like" evidence="2">
    <location>
        <begin position="181"/>
        <end position="278"/>
    </location>
</feature>
<keyword evidence="1" id="KW-0812">Transmembrane</keyword>
<keyword evidence="1" id="KW-1133">Transmembrane helix</keyword>
<organism evidence="3 4">
    <name type="scientific">Halobacillus trueperi</name>
    <dbReference type="NCBI Taxonomy" id="156205"/>
    <lineage>
        <taxon>Bacteria</taxon>
        <taxon>Bacillati</taxon>
        <taxon>Bacillota</taxon>
        <taxon>Bacilli</taxon>
        <taxon>Bacillales</taxon>
        <taxon>Bacillaceae</taxon>
        <taxon>Halobacillus</taxon>
    </lineage>
</organism>
<protein>
    <recommendedName>
        <fullName evidence="2">Bacterial Ig-like domain-containing protein</fullName>
    </recommendedName>
</protein>